<keyword evidence="1" id="KW-1185">Reference proteome</keyword>
<reference evidence="1" key="2">
    <citation type="submission" date="2014-05" db="EMBL/GenBank/DDBJ databases">
        <title>The genome and life-stage specific transcriptomes of Globodera pallida elucidate key aspects of plant parasitism by a cyst nematode.</title>
        <authorList>
            <person name="Cotton J.A."/>
            <person name="Lilley C.J."/>
            <person name="Jones L.M."/>
            <person name="Kikuchi T."/>
            <person name="Reid A.J."/>
            <person name="Thorpe P."/>
            <person name="Tsai I.J."/>
            <person name="Beasley H."/>
            <person name="Blok V."/>
            <person name="Cock P.J.A."/>
            <person name="Van den Akker S.E."/>
            <person name="Holroyd N."/>
            <person name="Hunt M."/>
            <person name="Mantelin S."/>
            <person name="Naghra H."/>
            <person name="Pain A."/>
            <person name="Palomares-Rius J.E."/>
            <person name="Zarowiecki M."/>
            <person name="Berriman M."/>
            <person name="Jones J.T."/>
            <person name="Urwin P.E."/>
        </authorList>
    </citation>
    <scope>NUCLEOTIDE SEQUENCE [LARGE SCALE GENOMIC DNA]</scope>
    <source>
        <strain evidence="1">Lindley</strain>
    </source>
</reference>
<proteinExistence type="predicted"/>
<dbReference type="AlphaFoldDB" id="A0A183CC55"/>
<evidence type="ECO:0000313" key="1">
    <source>
        <dbReference type="Proteomes" id="UP000050741"/>
    </source>
</evidence>
<reference evidence="2" key="3">
    <citation type="submission" date="2016-06" db="UniProtKB">
        <authorList>
            <consortium name="WormBaseParasite"/>
        </authorList>
    </citation>
    <scope>IDENTIFICATION</scope>
</reference>
<evidence type="ECO:0000313" key="2">
    <source>
        <dbReference type="WBParaSite" id="GPLIN_001045600"/>
    </source>
</evidence>
<name>A0A183CC55_GLOPA</name>
<organism evidence="1 2">
    <name type="scientific">Globodera pallida</name>
    <name type="common">Potato cyst nematode worm</name>
    <name type="synonym">Heterodera pallida</name>
    <dbReference type="NCBI Taxonomy" id="36090"/>
    <lineage>
        <taxon>Eukaryota</taxon>
        <taxon>Metazoa</taxon>
        <taxon>Ecdysozoa</taxon>
        <taxon>Nematoda</taxon>
        <taxon>Chromadorea</taxon>
        <taxon>Rhabditida</taxon>
        <taxon>Tylenchina</taxon>
        <taxon>Tylenchomorpha</taxon>
        <taxon>Tylenchoidea</taxon>
        <taxon>Heteroderidae</taxon>
        <taxon>Heteroderinae</taxon>
        <taxon>Globodera</taxon>
    </lineage>
</organism>
<reference evidence="1" key="1">
    <citation type="submission" date="2013-12" db="EMBL/GenBank/DDBJ databases">
        <authorList>
            <person name="Aslett M."/>
        </authorList>
    </citation>
    <scope>NUCLEOTIDE SEQUENCE [LARGE SCALE GENOMIC DNA]</scope>
    <source>
        <strain evidence="1">Lindley</strain>
    </source>
</reference>
<sequence length="154" mass="17454">MDLLPEFSVGDTTAGASSAKVLANWLHNPRGDGLPKVFIYAGRWKGMEALKSEFSNSSLKTGNFIAPFSRSSFETIAPFDVKNNVTGERLVLRGRKNGKLLLVCCPIERDEVKWDEWENEAIDWDWGRQCNRLHIDFKDNDIRATEDSSDDDDE</sequence>
<protein>
    <submittedName>
        <fullName evidence="2">Uncharacterized protein</fullName>
    </submittedName>
</protein>
<dbReference type="WBParaSite" id="GPLIN_001045600">
    <property type="protein sequence ID" value="GPLIN_001045600"/>
    <property type="gene ID" value="GPLIN_001045600"/>
</dbReference>
<accession>A0A183CC55</accession>
<dbReference type="Proteomes" id="UP000050741">
    <property type="component" value="Unassembled WGS sequence"/>
</dbReference>